<accession>A0A1G2MZ57</accession>
<evidence type="ECO:0000313" key="3">
    <source>
        <dbReference type="Proteomes" id="UP000178089"/>
    </source>
</evidence>
<keyword evidence="1" id="KW-0812">Transmembrane</keyword>
<reference evidence="2 3" key="1">
    <citation type="journal article" date="2016" name="Nat. Commun.">
        <title>Thousands of microbial genomes shed light on interconnected biogeochemical processes in an aquifer system.</title>
        <authorList>
            <person name="Anantharaman K."/>
            <person name="Brown C.T."/>
            <person name="Hug L.A."/>
            <person name="Sharon I."/>
            <person name="Castelle C.J."/>
            <person name="Probst A.J."/>
            <person name="Thomas B.C."/>
            <person name="Singh A."/>
            <person name="Wilkins M.J."/>
            <person name="Karaoz U."/>
            <person name="Brodie E.L."/>
            <person name="Williams K.H."/>
            <person name="Hubbard S.S."/>
            <person name="Banfield J.F."/>
        </authorList>
    </citation>
    <scope>NUCLEOTIDE SEQUENCE [LARGE SCALE GENOMIC DNA]</scope>
</reference>
<proteinExistence type="predicted"/>
<dbReference type="STRING" id="1802315.A3F51_00695"/>
<dbReference type="Proteomes" id="UP000178089">
    <property type="component" value="Unassembled WGS sequence"/>
</dbReference>
<evidence type="ECO:0000313" key="2">
    <source>
        <dbReference type="EMBL" id="OHA29124.1"/>
    </source>
</evidence>
<dbReference type="EMBL" id="MHRT01000005">
    <property type="protein sequence ID" value="OHA29124.1"/>
    <property type="molecule type" value="Genomic_DNA"/>
</dbReference>
<name>A0A1G2MZ57_9BACT</name>
<organism evidence="2 3">
    <name type="scientific">Candidatus Taylorbacteria bacterium RIFCSPHIGHO2_12_FULL_45_16</name>
    <dbReference type="NCBI Taxonomy" id="1802315"/>
    <lineage>
        <taxon>Bacteria</taxon>
        <taxon>Candidatus Tayloriibacteriota</taxon>
    </lineage>
</organism>
<sequence length="124" mass="14360">MYTTIVLFYISLAFIFLMILFKHREVKSGHPTVISKLGSGSDHIFHDIFRTAKKGLSYLNRHTFVAIGHWMVFHILVRIRKVYVEIKALFLALPQGRKMLDAVRGRGEVSNHGVSFYLRRIADK</sequence>
<keyword evidence="1" id="KW-1133">Transmembrane helix</keyword>
<feature type="transmembrane region" description="Helical" evidence="1">
    <location>
        <begin position="6"/>
        <end position="21"/>
    </location>
</feature>
<protein>
    <submittedName>
        <fullName evidence="2">Uncharacterized protein</fullName>
    </submittedName>
</protein>
<evidence type="ECO:0000256" key="1">
    <source>
        <dbReference type="SAM" id="Phobius"/>
    </source>
</evidence>
<gene>
    <name evidence="2" type="ORF">A3F51_00695</name>
</gene>
<comment type="caution">
    <text evidence="2">The sequence shown here is derived from an EMBL/GenBank/DDBJ whole genome shotgun (WGS) entry which is preliminary data.</text>
</comment>
<dbReference type="AlphaFoldDB" id="A0A1G2MZ57"/>
<keyword evidence="1" id="KW-0472">Membrane</keyword>